<feature type="domain" description="YkoP-like" evidence="1">
    <location>
        <begin position="4"/>
        <end position="183"/>
    </location>
</feature>
<name>A0ABW4KEU5_9BACI</name>
<dbReference type="Pfam" id="PF22790">
    <property type="entry name" value="YkoP"/>
    <property type="match status" value="1"/>
</dbReference>
<dbReference type="RefSeq" id="WP_380772916.1">
    <property type="nucleotide sequence ID" value="NZ_JBHUEO010000012.1"/>
</dbReference>
<comment type="caution">
    <text evidence="2">The sequence shown here is derived from an EMBL/GenBank/DDBJ whole genome shotgun (WGS) entry which is preliminary data.</text>
</comment>
<keyword evidence="3" id="KW-1185">Reference proteome</keyword>
<evidence type="ECO:0000313" key="3">
    <source>
        <dbReference type="Proteomes" id="UP001597301"/>
    </source>
</evidence>
<dbReference type="Proteomes" id="UP001597301">
    <property type="component" value="Unassembled WGS sequence"/>
</dbReference>
<sequence length="186" mass="21753">MNFKQYCISGWNVIDPVYFHFTRLHHIKKQCGEKTIMRVRITRFQGRSVILSDGTIIEKNDILVKVHLHNVQLLSEILQYKSDLRRGKVIYSKVKDALPAVADYVKQNHFSDEIKGLIGITTLYKGCKSLGFESHPIIHPLYRKFKQSALMPIYLLSSNNWRKHEVPEPMYLFMSKSMLLQKYGSH</sequence>
<proteinExistence type="predicted"/>
<protein>
    <recommendedName>
        <fullName evidence="1">YkoP-like domain-containing protein</fullName>
    </recommendedName>
</protein>
<dbReference type="InterPro" id="IPR054467">
    <property type="entry name" value="YkoP-like_dom"/>
</dbReference>
<dbReference type="EMBL" id="JBHUEO010000012">
    <property type="protein sequence ID" value="MFD1706327.1"/>
    <property type="molecule type" value="Genomic_DNA"/>
</dbReference>
<evidence type="ECO:0000313" key="2">
    <source>
        <dbReference type="EMBL" id="MFD1706327.1"/>
    </source>
</evidence>
<evidence type="ECO:0000259" key="1">
    <source>
        <dbReference type="Pfam" id="PF22790"/>
    </source>
</evidence>
<organism evidence="2 3">
    <name type="scientific">Siminovitchia sediminis</name>
    <dbReference type="NCBI Taxonomy" id="1274353"/>
    <lineage>
        <taxon>Bacteria</taxon>
        <taxon>Bacillati</taxon>
        <taxon>Bacillota</taxon>
        <taxon>Bacilli</taxon>
        <taxon>Bacillales</taxon>
        <taxon>Bacillaceae</taxon>
        <taxon>Siminovitchia</taxon>
    </lineage>
</organism>
<accession>A0ABW4KEU5</accession>
<reference evidence="3" key="1">
    <citation type="journal article" date="2019" name="Int. J. Syst. Evol. Microbiol.">
        <title>The Global Catalogue of Microorganisms (GCM) 10K type strain sequencing project: providing services to taxonomists for standard genome sequencing and annotation.</title>
        <authorList>
            <consortium name="The Broad Institute Genomics Platform"/>
            <consortium name="The Broad Institute Genome Sequencing Center for Infectious Disease"/>
            <person name="Wu L."/>
            <person name="Ma J."/>
        </authorList>
    </citation>
    <scope>NUCLEOTIDE SEQUENCE [LARGE SCALE GENOMIC DNA]</scope>
    <source>
        <strain evidence="3">CGMCC 1.12295</strain>
    </source>
</reference>
<gene>
    <name evidence="2" type="ORF">ACFSCZ_06095</name>
</gene>